<dbReference type="EMBL" id="JAEVFJ010000008">
    <property type="protein sequence ID" value="KAH8102828.1"/>
    <property type="molecule type" value="Genomic_DNA"/>
</dbReference>
<dbReference type="Gene3D" id="3.40.50.10330">
    <property type="entry name" value="Probable inorganic polyphosphate/atp-NAD kinase, domain 1"/>
    <property type="match status" value="1"/>
</dbReference>
<reference evidence="2" key="1">
    <citation type="journal article" date="2021" name="New Phytol.">
        <title>Evolutionary innovations through gain and loss of genes in the ectomycorrhizal Boletales.</title>
        <authorList>
            <person name="Wu G."/>
            <person name="Miyauchi S."/>
            <person name="Morin E."/>
            <person name="Kuo A."/>
            <person name="Drula E."/>
            <person name="Varga T."/>
            <person name="Kohler A."/>
            <person name="Feng B."/>
            <person name="Cao Y."/>
            <person name="Lipzen A."/>
            <person name="Daum C."/>
            <person name="Hundley H."/>
            <person name="Pangilinan J."/>
            <person name="Johnson J."/>
            <person name="Barry K."/>
            <person name="LaButti K."/>
            <person name="Ng V."/>
            <person name="Ahrendt S."/>
            <person name="Min B."/>
            <person name="Choi I.G."/>
            <person name="Park H."/>
            <person name="Plett J.M."/>
            <person name="Magnuson J."/>
            <person name="Spatafora J.W."/>
            <person name="Nagy L.G."/>
            <person name="Henrissat B."/>
            <person name="Grigoriev I.V."/>
            <person name="Yang Z.L."/>
            <person name="Xu J."/>
            <person name="Martin F.M."/>
        </authorList>
    </citation>
    <scope>NUCLEOTIDE SEQUENCE</scope>
    <source>
        <strain evidence="2">KKN 215</strain>
    </source>
</reference>
<dbReference type="Proteomes" id="UP000813824">
    <property type="component" value="Unassembled WGS sequence"/>
</dbReference>
<dbReference type="OrthoDB" id="336240at2759"/>
<sequence>MSNLLVLYNPVCGDKSAHKIFNEQVLPLLKQHNKVPSRVVETTHAGHAGEVVIDFLLTTPGPLTIILGSGDGTLHEIVVSLYNATVSTPTEISIVLVPCGTANALYWSLFPPKKAELQSSLLQSLDTFLSPSLYNPRPLTFAITSFHSPTSTFPAEPDTAKTSVAIVVTSTSLHASILHDSEALRSTYPGIERFKIAAQKNITRWYTGSVKLFPSPGSEAVQLYDPKYQRFVPSTTRGELQLSGPYAYFLSTVNVDRLESAFRITPLHNLPSDGDGPFMDVVIVRPQRDITIKDEEESSRESFSRKMYQVLMGAYQDGAHPNMTYSEDGNIQSSEEGSSSVVEYFKCGKWEWTPEPGDDAAHYVCVDGEILYIPPSGKAECSATSAIRNVEISVVV</sequence>
<dbReference type="PANTHER" id="PTHR12358:SF105">
    <property type="entry name" value="DAGKC DOMAIN-CONTAINING PROTEIN"/>
    <property type="match status" value="1"/>
</dbReference>
<keyword evidence="2" id="KW-0808">Transferase</keyword>
<dbReference type="InterPro" id="IPR050187">
    <property type="entry name" value="Lipid_Phosphate_FormReg"/>
</dbReference>
<accession>A0A8K0UUC1</accession>
<dbReference type="SMART" id="SM00046">
    <property type="entry name" value="DAGKc"/>
    <property type="match status" value="1"/>
</dbReference>
<dbReference type="GO" id="GO:0016020">
    <property type="term" value="C:membrane"/>
    <property type="evidence" value="ECO:0007669"/>
    <property type="project" value="TreeGrafter"/>
</dbReference>
<comment type="caution">
    <text evidence="2">The sequence shown here is derived from an EMBL/GenBank/DDBJ whole genome shotgun (WGS) entry which is preliminary data.</text>
</comment>
<evidence type="ECO:0000313" key="2">
    <source>
        <dbReference type="EMBL" id="KAH8102828.1"/>
    </source>
</evidence>
<dbReference type="Gene3D" id="2.60.200.40">
    <property type="match status" value="1"/>
</dbReference>
<dbReference type="GO" id="GO:0046512">
    <property type="term" value="P:sphingosine biosynthetic process"/>
    <property type="evidence" value="ECO:0007669"/>
    <property type="project" value="TreeGrafter"/>
</dbReference>
<evidence type="ECO:0000259" key="1">
    <source>
        <dbReference type="PROSITE" id="PS50146"/>
    </source>
</evidence>
<evidence type="ECO:0000313" key="3">
    <source>
        <dbReference type="Proteomes" id="UP000813824"/>
    </source>
</evidence>
<feature type="domain" description="DAGKc" evidence="1">
    <location>
        <begin position="1"/>
        <end position="122"/>
    </location>
</feature>
<keyword evidence="3" id="KW-1185">Reference proteome</keyword>
<dbReference type="AlphaFoldDB" id="A0A8K0UUC1"/>
<protein>
    <submittedName>
        <fullName evidence="2">ATP-NAD kinase-like domain-containing protein</fullName>
    </submittedName>
</protein>
<dbReference type="PANTHER" id="PTHR12358">
    <property type="entry name" value="SPHINGOSINE KINASE"/>
    <property type="match status" value="1"/>
</dbReference>
<dbReference type="SUPFAM" id="SSF111331">
    <property type="entry name" value="NAD kinase/diacylglycerol kinase-like"/>
    <property type="match status" value="1"/>
</dbReference>
<dbReference type="Pfam" id="PF00781">
    <property type="entry name" value="DAGK_cat"/>
    <property type="match status" value="1"/>
</dbReference>
<proteinExistence type="predicted"/>
<dbReference type="PROSITE" id="PS50146">
    <property type="entry name" value="DAGK"/>
    <property type="match status" value="1"/>
</dbReference>
<organism evidence="2 3">
    <name type="scientific">Cristinia sonorae</name>
    <dbReference type="NCBI Taxonomy" id="1940300"/>
    <lineage>
        <taxon>Eukaryota</taxon>
        <taxon>Fungi</taxon>
        <taxon>Dikarya</taxon>
        <taxon>Basidiomycota</taxon>
        <taxon>Agaricomycotina</taxon>
        <taxon>Agaricomycetes</taxon>
        <taxon>Agaricomycetidae</taxon>
        <taxon>Agaricales</taxon>
        <taxon>Pleurotineae</taxon>
        <taxon>Stephanosporaceae</taxon>
        <taxon>Cristinia</taxon>
    </lineage>
</organism>
<dbReference type="InterPro" id="IPR017438">
    <property type="entry name" value="ATP-NAD_kinase_N"/>
</dbReference>
<name>A0A8K0UUC1_9AGAR</name>
<dbReference type="InterPro" id="IPR001206">
    <property type="entry name" value="Diacylglycerol_kinase_cat_dom"/>
</dbReference>
<dbReference type="GO" id="GO:0005737">
    <property type="term" value="C:cytoplasm"/>
    <property type="evidence" value="ECO:0007669"/>
    <property type="project" value="TreeGrafter"/>
</dbReference>
<dbReference type="GO" id="GO:0001727">
    <property type="term" value="F:lipid kinase activity"/>
    <property type="evidence" value="ECO:0007669"/>
    <property type="project" value="TreeGrafter"/>
</dbReference>
<dbReference type="InterPro" id="IPR016064">
    <property type="entry name" value="NAD/diacylglycerol_kinase_sf"/>
</dbReference>
<gene>
    <name evidence="2" type="ORF">BXZ70DRAFT_985745</name>
</gene>
<keyword evidence="2" id="KW-0418">Kinase</keyword>